<feature type="compositionally biased region" description="Basic and acidic residues" evidence="5">
    <location>
        <begin position="291"/>
        <end position="318"/>
    </location>
</feature>
<evidence type="ECO:0000256" key="1">
    <source>
        <dbReference type="ARBA" id="ARBA00022679"/>
    </source>
</evidence>
<evidence type="ECO:0000313" key="7">
    <source>
        <dbReference type="EMBL" id="MDQ7251436.1"/>
    </source>
</evidence>
<dbReference type="InterPro" id="IPR017438">
    <property type="entry name" value="ATP-NAD_kinase_N"/>
</dbReference>
<sequence>MAPKAILVHNASAGIREPTKDQLIALIEAAGFRVKYRNSKRPDLDAKLDNRGDLVIVAGGDGTIAKVAKILLAKPEQNTPLAILPIGTANNIALSFGITDAPEALIPRWNQTPLRKLSHGVAHAHWGEQRFIEGVGLGSLAEATTPKPKDKSDPKGRKHRINAGRVAFRHAIKHAKPERLYITVDGTRIEDEVVLIEILNISQVGPRLRLAPNADPGDNLLDVAYVTTEHRDALLEWLDALIHDDLDEGIVGPPPVATIPGSKITIAWNGMDLRIDDKFPLMPGQATAPSEAKKDARKKESKVADEAEEKAKEKARRDNADLVTIEIAERQLKILAPQGKAEGAAAKRAVKKEKRS</sequence>
<feature type="domain" description="DAGKc" evidence="6">
    <location>
        <begin position="53"/>
        <end position="105"/>
    </location>
</feature>
<evidence type="ECO:0000313" key="8">
    <source>
        <dbReference type="Proteomes" id="UP001230156"/>
    </source>
</evidence>
<dbReference type="PANTHER" id="PTHR12358">
    <property type="entry name" value="SPHINGOSINE KINASE"/>
    <property type="match status" value="1"/>
</dbReference>
<organism evidence="7 8">
    <name type="scientific">Dongia sedimenti</name>
    <dbReference type="NCBI Taxonomy" id="3064282"/>
    <lineage>
        <taxon>Bacteria</taxon>
        <taxon>Pseudomonadati</taxon>
        <taxon>Pseudomonadota</taxon>
        <taxon>Alphaproteobacteria</taxon>
        <taxon>Rhodospirillales</taxon>
        <taxon>Dongiaceae</taxon>
        <taxon>Dongia</taxon>
    </lineage>
</organism>
<feature type="region of interest" description="Disordered" evidence="5">
    <location>
        <begin position="282"/>
        <end position="318"/>
    </location>
</feature>
<evidence type="ECO:0000256" key="5">
    <source>
        <dbReference type="SAM" id="MobiDB-lite"/>
    </source>
</evidence>
<keyword evidence="1" id="KW-0808">Transferase</keyword>
<evidence type="ECO:0000256" key="4">
    <source>
        <dbReference type="ARBA" id="ARBA00022840"/>
    </source>
</evidence>
<proteinExistence type="predicted"/>
<dbReference type="Proteomes" id="UP001230156">
    <property type="component" value="Unassembled WGS sequence"/>
</dbReference>
<comment type="caution">
    <text evidence="7">The sequence shown here is derived from an EMBL/GenBank/DDBJ whole genome shotgun (WGS) entry which is preliminary data.</text>
</comment>
<name>A0ABU0YUP7_9PROT</name>
<dbReference type="PANTHER" id="PTHR12358:SF54">
    <property type="entry name" value="SPHINGOSINE KINASE RELATED PROTEIN"/>
    <property type="match status" value="1"/>
</dbReference>
<dbReference type="EMBL" id="JAUYVI010000011">
    <property type="protein sequence ID" value="MDQ7251436.1"/>
    <property type="molecule type" value="Genomic_DNA"/>
</dbReference>
<gene>
    <name evidence="7" type="ORF">Q8A70_27365</name>
</gene>
<keyword evidence="4" id="KW-0067">ATP-binding</keyword>
<evidence type="ECO:0000259" key="6">
    <source>
        <dbReference type="PROSITE" id="PS50146"/>
    </source>
</evidence>
<keyword evidence="2" id="KW-0547">Nucleotide-binding</keyword>
<feature type="region of interest" description="Disordered" evidence="5">
    <location>
        <begin position="336"/>
        <end position="356"/>
    </location>
</feature>
<dbReference type="GO" id="GO:0016301">
    <property type="term" value="F:kinase activity"/>
    <property type="evidence" value="ECO:0007669"/>
    <property type="project" value="UniProtKB-KW"/>
</dbReference>
<protein>
    <submittedName>
        <fullName evidence="7">Diacylglycerol kinase family protein</fullName>
    </submittedName>
</protein>
<dbReference type="PROSITE" id="PS50146">
    <property type="entry name" value="DAGK"/>
    <property type="match status" value="1"/>
</dbReference>
<dbReference type="Pfam" id="PF00781">
    <property type="entry name" value="DAGK_cat"/>
    <property type="match status" value="1"/>
</dbReference>
<dbReference type="Pfam" id="PF19279">
    <property type="entry name" value="YegS_C"/>
    <property type="match status" value="1"/>
</dbReference>
<evidence type="ECO:0000256" key="2">
    <source>
        <dbReference type="ARBA" id="ARBA00022741"/>
    </source>
</evidence>
<dbReference type="SUPFAM" id="SSF111331">
    <property type="entry name" value="NAD kinase/diacylglycerol kinase-like"/>
    <property type="match status" value="1"/>
</dbReference>
<accession>A0ABU0YUP7</accession>
<dbReference type="InterPro" id="IPR001206">
    <property type="entry name" value="Diacylglycerol_kinase_cat_dom"/>
</dbReference>
<dbReference type="RefSeq" id="WP_379961807.1">
    <property type="nucleotide sequence ID" value="NZ_JAUYVI010000011.1"/>
</dbReference>
<dbReference type="InterPro" id="IPR050187">
    <property type="entry name" value="Lipid_Phosphate_FormReg"/>
</dbReference>
<dbReference type="InterPro" id="IPR016064">
    <property type="entry name" value="NAD/diacylglycerol_kinase_sf"/>
</dbReference>
<keyword evidence="8" id="KW-1185">Reference proteome</keyword>
<dbReference type="Gene3D" id="2.60.200.40">
    <property type="match status" value="1"/>
</dbReference>
<dbReference type="InterPro" id="IPR045540">
    <property type="entry name" value="YegS/DAGK_C"/>
</dbReference>
<keyword evidence="3 7" id="KW-0418">Kinase</keyword>
<reference evidence="8" key="1">
    <citation type="submission" date="2023-08" db="EMBL/GenBank/DDBJ databases">
        <title>Rhodospirillaceae gen. nov., a novel taxon isolated from the Yangtze River Yuezi River estuary sludge.</title>
        <authorList>
            <person name="Ruan L."/>
        </authorList>
    </citation>
    <scope>NUCLEOTIDE SEQUENCE [LARGE SCALE GENOMIC DNA]</scope>
    <source>
        <strain evidence="8">R-7</strain>
    </source>
</reference>
<evidence type="ECO:0000256" key="3">
    <source>
        <dbReference type="ARBA" id="ARBA00022777"/>
    </source>
</evidence>
<dbReference type="Gene3D" id="3.40.50.10330">
    <property type="entry name" value="Probable inorganic polyphosphate/atp-NAD kinase, domain 1"/>
    <property type="match status" value="1"/>
</dbReference>